<dbReference type="PANTHER" id="PTHR45749">
    <property type="match status" value="1"/>
</dbReference>
<reference evidence="2" key="1">
    <citation type="journal article" date="2011" name="Proc. Natl. Acad. Sci. U.S.A.">
        <title>The genome of the fire ant Solenopsis invicta.</title>
        <authorList>
            <person name="Wurm Y."/>
            <person name="Wang J."/>
            <person name="Riba-Grognuz O."/>
            <person name="Corona M."/>
            <person name="Nygaard S."/>
            <person name="Hunt B.G."/>
            <person name="Ingram K.K."/>
            <person name="Falquet L."/>
            <person name="Nipitwattanaphon M."/>
            <person name="Gotzek D."/>
            <person name="Dijkstra M.B."/>
            <person name="Oettler J."/>
            <person name="Comtesse F."/>
            <person name="Shih C.J."/>
            <person name="Wu W.J."/>
            <person name="Yang C.C."/>
            <person name="Thomas J."/>
            <person name="Beaudoing E."/>
            <person name="Pradervand S."/>
            <person name="Flegel V."/>
            <person name="Cook E.D."/>
            <person name="Fabbretti R."/>
            <person name="Stockinger H."/>
            <person name="Long L."/>
            <person name="Farmerie W.G."/>
            <person name="Oakey J."/>
            <person name="Boomsma J.J."/>
            <person name="Pamilo P."/>
            <person name="Yi S.V."/>
            <person name="Heinze J."/>
            <person name="Goodisman M.A."/>
            <person name="Farinelli L."/>
            <person name="Harshman K."/>
            <person name="Hulo N."/>
            <person name="Cerutti L."/>
            <person name="Xenarios I."/>
            <person name="Shoemaker D."/>
            <person name="Keller L."/>
        </authorList>
    </citation>
    <scope>NUCLEOTIDE SEQUENCE [LARGE SCALE GENOMIC DNA]</scope>
</reference>
<feature type="domain" description="HAT C-terminal dimerisation" evidence="1">
    <location>
        <begin position="254"/>
        <end position="320"/>
    </location>
</feature>
<sequence length="346" mass="40133">MSGVYKGMQAKIREENEYAIYIPCAGHSLNLVGRSAVDSCLEAVRFFSTIQGLWNAHAQATSAVARGYNEIIAALYHIAEDGNESGEYRNEASALINIMEELEFVFMLEFWEKILNEFDKTSKALQNAEITISTTAKLYFALSQYVQNVQQDFDDIESQAKGKLPDIDYKSARKRKIKRRKQVNDALIYKNVSNMFSFLTNLDASEKEIQKDLLFLKQEFPKDVQHDFSSEIKHFHMYAKQVYQEKKYLSHEQLYQLIFQDKIQTAYPNVEAILRLFLSLMATNCSGERSFSKLKRIKSYLRTTMTQERLVDLTLMSIENDKLRAISFNEIIEQFAAIKSRKQNFK</sequence>
<dbReference type="OMA" id="EITEHAN"/>
<dbReference type="PANTHER" id="PTHR45749:SF21">
    <property type="entry name" value="DUF4371 DOMAIN-CONTAINING PROTEIN"/>
    <property type="match status" value="1"/>
</dbReference>
<protein>
    <recommendedName>
        <fullName evidence="1">HAT C-terminal dimerisation domain-containing protein</fullName>
    </recommendedName>
</protein>
<dbReference type="HOGENOM" id="CLU_006175_0_1_1"/>
<evidence type="ECO:0000313" key="2">
    <source>
        <dbReference type="EMBL" id="EFZ09756.1"/>
    </source>
</evidence>
<dbReference type="SUPFAM" id="SSF53098">
    <property type="entry name" value="Ribonuclease H-like"/>
    <property type="match status" value="1"/>
</dbReference>
<dbReference type="InterPro" id="IPR008906">
    <property type="entry name" value="HATC_C_dom"/>
</dbReference>
<dbReference type="EMBL" id="GL771368">
    <property type="protein sequence ID" value="EFZ09756.1"/>
    <property type="molecule type" value="Genomic_DNA"/>
</dbReference>
<dbReference type="InterPro" id="IPR012337">
    <property type="entry name" value="RNaseH-like_sf"/>
</dbReference>
<proteinExistence type="predicted"/>
<dbReference type="GO" id="GO:0046983">
    <property type="term" value="F:protein dimerization activity"/>
    <property type="evidence" value="ECO:0007669"/>
    <property type="project" value="InterPro"/>
</dbReference>
<feature type="non-terminal residue" evidence="2">
    <location>
        <position position="346"/>
    </location>
</feature>
<name>E9JBP7_SOLIN</name>
<accession>E9JBP7</accession>
<gene>
    <name evidence="2" type="ORF">SINV_06661</name>
</gene>
<organism>
    <name type="scientific">Solenopsis invicta</name>
    <name type="common">Red imported fire ant</name>
    <name type="synonym">Solenopsis wagneri</name>
    <dbReference type="NCBI Taxonomy" id="13686"/>
    <lineage>
        <taxon>Eukaryota</taxon>
        <taxon>Metazoa</taxon>
        <taxon>Ecdysozoa</taxon>
        <taxon>Arthropoda</taxon>
        <taxon>Hexapoda</taxon>
        <taxon>Insecta</taxon>
        <taxon>Pterygota</taxon>
        <taxon>Neoptera</taxon>
        <taxon>Endopterygota</taxon>
        <taxon>Hymenoptera</taxon>
        <taxon>Apocrita</taxon>
        <taxon>Aculeata</taxon>
        <taxon>Formicoidea</taxon>
        <taxon>Formicidae</taxon>
        <taxon>Myrmicinae</taxon>
        <taxon>Solenopsis</taxon>
    </lineage>
</organism>
<evidence type="ECO:0000259" key="1">
    <source>
        <dbReference type="Pfam" id="PF05699"/>
    </source>
</evidence>
<dbReference type="Pfam" id="PF05699">
    <property type="entry name" value="Dimer_Tnp_hAT"/>
    <property type="match status" value="1"/>
</dbReference>
<dbReference type="AlphaFoldDB" id="E9JBP7"/>